<dbReference type="EMBL" id="OP778609">
    <property type="protein sequence ID" value="WBF77548.1"/>
    <property type="molecule type" value="Genomic_DNA"/>
</dbReference>
<dbReference type="Proteomes" id="UP001223579">
    <property type="component" value="Segment"/>
</dbReference>
<evidence type="ECO:0000313" key="2">
    <source>
        <dbReference type="EMBL" id="WBF77548.1"/>
    </source>
</evidence>
<dbReference type="Pfam" id="PF26075">
    <property type="entry name" value="Phage_Adaptor_PhiTE"/>
    <property type="match status" value="1"/>
</dbReference>
<reference evidence="2 3" key="1">
    <citation type="submission" date="2022-11" db="EMBL/GenBank/DDBJ databases">
        <authorList>
            <person name="Cortes-Martin A."/>
            <person name="Buttimer C.T.H."/>
            <person name="Hill C."/>
        </authorList>
    </citation>
    <scope>NUCLEOTIDE SEQUENCE [LARGE SCALE GENOMIC DNA]</scope>
</reference>
<evidence type="ECO:0000313" key="3">
    <source>
        <dbReference type="Proteomes" id="UP001223579"/>
    </source>
</evidence>
<feature type="compositionally biased region" description="Basic residues" evidence="1">
    <location>
        <begin position="174"/>
        <end position="184"/>
    </location>
</feature>
<dbReference type="InterPro" id="IPR058761">
    <property type="entry name" value="PhiTE_adapter-like"/>
</dbReference>
<protein>
    <submittedName>
        <fullName evidence="2">Uncharacterized protein</fullName>
    </submittedName>
</protein>
<keyword evidence="3" id="KW-1185">Reference proteome</keyword>
<proteinExistence type="predicted"/>
<feature type="region of interest" description="Disordered" evidence="1">
    <location>
        <begin position="151"/>
        <end position="184"/>
    </location>
</feature>
<name>A0AAF0AQH6_9CAUD</name>
<organism evidence="2 3">
    <name type="scientific">Escherichia phage A73</name>
    <dbReference type="NCBI Taxonomy" id="3003819"/>
    <lineage>
        <taxon>Viruses</taxon>
        <taxon>Duplodnaviria</taxon>
        <taxon>Heunggongvirae</taxon>
        <taxon>Uroviricota</taxon>
        <taxon>Caudoviricetes</taxon>
        <taxon>Vequintavirinae</taxon>
        <taxon>Septuagintavirus</taxon>
        <taxon>Septuagintavirus A73</taxon>
    </lineage>
</organism>
<sequence>MVKCSNTLEEYMTDEEVVQLVRNFLGGLTEDEMPDSMILFFYNKWKVCYDLENRPDQFSIILYNTVLDCVRWLLVQSVSSGASGIRERFEKVGDETISVKYGDSSGNWQNFLDYLLEHPEYIDPCLKEANGNGLGLVIIGGVRRNEVNRVRRNPNSHNGFMEQGIYPAPGTRSSVRKRNPWMVK</sequence>
<accession>A0AAF0AQH6</accession>
<evidence type="ECO:0000256" key="1">
    <source>
        <dbReference type="SAM" id="MobiDB-lite"/>
    </source>
</evidence>
<gene>
    <name evidence="2" type="ORF">A73_142</name>
</gene>